<accession>E3EK18</accession>
<gene>
    <name evidence="1" type="ORF">PPSC2_26540</name>
</gene>
<organism evidence="1 2">
    <name type="scientific">Paenibacillus polymyxa (strain SC2)</name>
    <name type="common">Bacillus polymyxa</name>
    <dbReference type="NCBI Taxonomy" id="886882"/>
    <lineage>
        <taxon>Bacteria</taxon>
        <taxon>Bacillati</taxon>
        <taxon>Bacillota</taxon>
        <taxon>Bacilli</taxon>
        <taxon>Bacillales</taxon>
        <taxon>Paenibacillaceae</taxon>
        <taxon>Paenibacillus</taxon>
    </lineage>
</organism>
<reference evidence="1 2" key="1">
    <citation type="journal article" date="2011" name="J. Bacteriol.">
        <title>Complete genome sequence of Paenibacillus polymyxa SC2, a strain of plant growth-promoting Rhizobacterium with broad-spectrum antimicrobial activity.</title>
        <authorList>
            <person name="Ma M."/>
            <person name="Wang C."/>
            <person name="Ding Y."/>
            <person name="Li L."/>
            <person name="Shen D."/>
            <person name="Jiang X."/>
            <person name="Guan D."/>
            <person name="Cao F."/>
            <person name="Chen H."/>
            <person name="Feng R."/>
            <person name="Wang X."/>
            <person name="Ge Y."/>
            <person name="Yao L."/>
            <person name="Bing X."/>
            <person name="Yang X."/>
            <person name="Li J."/>
            <person name="Du B."/>
        </authorList>
    </citation>
    <scope>NUCLEOTIDE SEQUENCE [LARGE SCALE GENOMIC DNA]</scope>
    <source>
        <strain evidence="1 2">SC2</strain>
        <plasmid evidence="2">pSC2</plasmid>
    </source>
</reference>
<keyword evidence="1" id="KW-0614">Plasmid</keyword>
<dbReference type="Proteomes" id="UP000006868">
    <property type="component" value="Plasmid pSC2"/>
</dbReference>
<dbReference type="KEGG" id="ppm:PPSC2_26540"/>
<dbReference type="eggNOG" id="ENOG5032K8B">
    <property type="taxonomic scope" value="Bacteria"/>
</dbReference>
<evidence type="ECO:0000313" key="1">
    <source>
        <dbReference type="EMBL" id="ADO59727.1"/>
    </source>
</evidence>
<protein>
    <submittedName>
        <fullName evidence="1">Uncharacterized protein</fullName>
    </submittedName>
</protein>
<name>E3EK18_PAEPS</name>
<dbReference type="HOGENOM" id="CLU_2808419_0_0_9"/>
<dbReference type="OrthoDB" id="9900425at2"/>
<dbReference type="RefSeq" id="WP_013386141.1">
    <property type="nucleotide sequence ID" value="NC_014628.2"/>
</dbReference>
<proteinExistence type="predicted"/>
<dbReference type="PATRIC" id="fig|886882.15.peg.5597"/>
<geneLocation type="plasmid" evidence="1 2">
    <name>pSC2</name>
</geneLocation>
<dbReference type="AlphaFoldDB" id="E3EK18"/>
<sequence>MLIYNGETVAITVVAEGNPFTVIQPGEYAELAGFTAHEFYVQEPGEWYAKREHCHSGADIEIYNAAK</sequence>
<dbReference type="EMBL" id="CP002214">
    <property type="protein sequence ID" value="ADO59727.1"/>
    <property type="molecule type" value="Genomic_DNA"/>
</dbReference>
<evidence type="ECO:0000313" key="2">
    <source>
        <dbReference type="Proteomes" id="UP000006868"/>
    </source>
</evidence>